<dbReference type="Gene3D" id="1.25.40.10">
    <property type="entry name" value="Tetratricopeptide repeat domain"/>
    <property type="match status" value="1"/>
</dbReference>
<name>A0A9W7AP78_9STRA</name>
<evidence type="ECO:0000256" key="1">
    <source>
        <dbReference type="ARBA" id="ARBA00022737"/>
    </source>
</evidence>
<dbReference type="AlphaFoldDB" id="A0A9W7AP78"/>
<comment type="caution">
    <text evidence="3">The sequence shown here is derived from an EMBL/GenBank/DDBJ whole genome shotgun (WGS) entry which is preliminary data.</text>
</comment>
<dbReference type="PANTHER" id="PTHR47447">
    <property type="entry name" value="OS03G0856100 PROTEIN"/>
    <property type="match status" value="1"/>
</dbReference>
<feature type="region of interest" description="Disordered" evidence="2">
    <location>
        <begin position="35"/>
        <end position="70"/>
    </location>
</feature>
<proteinExistence type="predicted"/>
<reference evidence="4" key="1">
    <citation type="journal article" date="2023" name="Commun. Biol.">
        <title>Genome analysis of Parmales, the sister group of diatoms, reveals the evolutionary specialization of diatoms from phago-mixotrophs to photoautotrophs.</title>
        <authorList>
            <person name="Ban H."/>
            <person name="Sato S."/>
            <person name="Yoshikawa S."/>
            <person name="Yamada K."/>
            <person name="Nakamura Y."/>
            <person name="Ichinomiya M."/>
            <person name="Sato N."/>
            <person name="Blanc-Mathieu R."/>
            <person name="Endo H."/>
            <person name="Kuwata A."/>
            <person name="Ogata H."/>
        </authorList>
    </citation>
    <scope>NUCLEOTIDE SEQUENCE [LARGE SCALE GENOMIC DNA]</scope>
</reference>
<accession>A0A9W7AP78</accession>
<organism evidence="3 4">
    <name type="scientific">Triparma laevis f. inornata</name>
    <dbReference type="NCBI Taxonomy" id="1714386"/>
    <lineage>
        <taxon>Eukaryota</taxon>
        <taxon>Sar</taxon>
        <taxon>Stramenopiles</taxon>
        <taxon>Ochrophyta</taxon>
        <taxon>Bolidophyceae</taxon>
        <taxon>Parmales</taxon>
        <taxon>Triparmaceae</taxon>
        <taxon>Triparma</taxon>
    </lineage>
</organism>
<dbReference type="InterPro" id="IPR011990">
    <property type="entry name" value="TPR-like_helical_dom_sf"/>
</dbReference>
<evidence type="ECO:0000313" key="3">
    <source>
        <dbReference type="EMBL" id="GMH75239.1"/>
    </source>
</evidence>
<sequence>MPTLGLLFSTTSRSSNALFRHRISPPALLRLYSATQSPSADGSTHYKSTNKKKKKTSKHPSGSSNKDLKRVDSLNDDAKFRMFEEVSFSVQNHSKNPLPYTLKNTYTKRARRVLDLLLLPLKTGRGEGSEGVRFDNPFLKDNALNPHFPFAIRQICNQRKDLNLISNLPLAHELLKQTSEGLSNPLSLKDTETLLRGYNEMLAGCLKGVKHSRNKIHSNMNMKLAEEVYENFPFHLTPMDKVTHNTISWIYLKLGFPELAQRTFSNLTEFDSHSYSLGLQISKALRDLEAAEGIWKEFEKEYTNEACLFIGLSQLIDTVRLVYEEQGDKEDSQSLHDKVLHYYDLALTLSSTCASPPTIHSDFSMVLNSRILAATAFGRLDDLHALKSELEERKVVGNVSPYVALLQGIRAQIKSQDVKVLKGLELATNTTSLLTSMLKQNNKDADENNKRSNNYWYLNNSKTGFTYLTNIFVDVLSPAVDTFGKVRKTSLHASGEDTKNGINFTDLPYDITLTDVKNDDESRRIVCQMALEEYDKLRDAGVRPSRVAFINVVKVLGHAQLFDVAFDLLTEETRSDVERRLESKRKFGGQGDDRGFVTSLEAWNEYILSFAGFGGVGGVGGGGRLQLSDAFEKMLKLGVKPNHVTFNNMAHVNKCNGEGAESFKLLDYMIRCYSGEGVVGVKGGGVYDSSEENWNRNWNYPNRHIFATVLDSFGRSEAEGSRAVQVLVMALRGGKGVETENDWLNIFWRVFVRVGFKVEVLINVTEEHGGEGVWADEAKLVAILKCIRHCRTEDDAREQGQIVMKLIEQQGGGINLGYYRAFTSSVLNSLSPLQNEQPLSRVQEKKNYRLCLEFFKEAKKFGIVNEWSLKKGFGVCDLHSLNVPLALGCVQHALENNENLTAIEIITGSHVMRDEWAEKHGVKAQLNDLFASLDCEAGIRRITDNGGKVIIEGRENVRWVREAMQKARARGED</sequence>
<keyword evidence="1" id="KW-0677">Repeat</keyword>
<dbReference type="Proteomes" id="UP001162640">
    <property type="component" value="Unassembled WGS sequence"/>
</dbReference>
<feature type="compositionally biased region" description="Basic residues" evidence="2">
    <location>
        <begin position="48"/>
        <end position="58"/>
    </location>
</feature>
<evidence type="ECO:0000256" key="2">
    <source>
        <dbReference type="SAM" id="MobiDB-lite"/>
    </source>
</evidence>
<dbReference type="EMBL" id="BLQM01000205">
    <property type="protein sequence ID" value="GMH75239.1"/>
    <property type="molecule type" value="Genomic_DNA"/>
</dbReference>
<evidence type="ECO:0000313" key="4">
    <source>
        <dbReference type="Proteomes" id="UP001162640"/>
    </source>
</evidence>
<gene>
    <name evidence="3" type="ORF">TL16_g06694</name>
</gene>
<dbReference type="PANTHER" id="PTHR47447:SF17">
    <property type="entry name" value="OS12G0638900 PROTEIN"/>
    <property type="match status" value="1"/>
</dbReference>
<protein>
    <submittedName>
        <fullName evidence="3">Uncharacterized protein</fullName>
    </submittedName>
</protein>